<proteinExistence type="predicted"/>
<evidence type="ECO:0000313" key="3">
    <source>
        <dbReference type="Proteomes" id="UP001232973"/>
    </source>
</evidence>
<dbReference type="EMBL" id="JAUSTP010000089">
    <property type="protein sequence ID" value="MDQ0191663.1"/>
    <property type="molecule type" value="Genomic_DNA"/>
</dbReference>
<dbReference type="PROSITE" id="PS51257">
    <property type="entry name" value="PROKAR_LIPOPROTEIN"/>
    <property type="match status" value="1"/>
</dbReference>
<feature type="chain" id="PRO_5045330522" description="Lipoprotein" evidence="1">
    <location>
        <begin position="25"/>
        <end position="226"/>
    </location>
</feature>
<accession>A0ABT9XMW4</accession>
<protein>
    <recommendedName>
        <fullName evidence="4">Lipoprotein</fullName>
    </recommendedName>
</protein>
<evidence type="ECO:0000256" key="1">
    <source>
        <dbReference type="SAM" id="SignalP"/>
    </source>
</evidence>
<feature type="signal peptide" evidence="1">
    <location>
        <begin position="1"/>
        <end position="24"/>
    </location>
</feature>
<comment type="caution">
    <text evidence="2">The sequence shown here is derived from an EMBL/GenBank/DDBJ whole genome shotgun (WGS) entry which is preliminary data.</text>
</comment>
<dbReference type="RefSeq" id="WP_274454787.1">
    <property type="nucleotide sequence ID" value="NZ_CP067097.1"/>
</dbReference>
<organism evidence="2 3">
    <name type="scientific">Alicyclobacillus cycloheptanicus</name>
    <dbReference type="NCBI Taxonomy" id="1457"/>
    <lineage>
        <taxon>Bacteria</taxon>
        <taxon>Bacillati</taxon>
        <taxon>Bacillota</taxon>
        <taxon>Bacilli</taxon>
        <taxon>Bacillales</taxon>
        <taxon>Alicyclobacillaceae</taxon>
        <taxon>Alicyclobacillus</taxon>
    </lineage>
</organism>
<evidence type="ECO:0000313" key="2">
    <source>
        <dbReference type="EMBL" id="MDQ0191663.1"/>
    </source>
</evidence>
<gene>
    <name evidence="2" type="ORF">J2S03_003539</name>
</gene>
<dbReference type="Proteomes" id="UP001232973">
    <property type="component" value="Unassembled WGS sequence"/>
</dbReference>
<reference evidence="2 3" key="1">
    <citation type="submission" date="2023-07" db="EMBL/GenBank/DDBJ databases">
        <title>Genomic Encyclopedia of Type Strains, Phase IV (KMG-IV): sequencing the most valuable type-strain genomes for metagenomic binning, comparative biology and taxonomic classification.</title>
        <authorList>
            <person name="Goeker M."/>
        </authorList>
    </citation>
    <scope>NUCLEOTIDE SEQUENCE [LARGE SCALE GENOMIC DNA]</scope>
    <source>
        <strain evidence="2 3">DSM 4006</strain>
    </source>
</reference>
<sequence>MNRTSLLLATLVSIALVVGGCSNSQRVASGQNTPPPTTLTSKKVVDVVSATSRAVSKQYDANPEQVVRHGMSWKLSNGASVTAEHAKIKYKFLLGDNGGYVVQVSETTNPYYYIVYVARDNGEWLVSGVVAAPVFTPKVRSGLPGAFSKLIGSKMTVPNGGTFYAFYDQNTFLMMGHVHDTDEAHLPSGKPVKLASGQDAVMVSGGSSVELYYFMGDKLVPESVTA</sequence>
<name>A0ABT9XMW4_9BACL</name>
<keyword evidence="1" id="KW-0732">Signal</keyword>
<keyword evidence="3" id="KW-1185">Reference proteome</keyword>
<evidence type="ECO:0008006" key="4">
    <source>
        <dbReference type="Google" id="ProtNLM"/>
    </source>
</evidence>